<dbReference type="InterPro" id="IPR007921">
    <property type="entry name" value="CHAP_dom"/>
</dbReference>
<dbReference type="GO" id="GO:0008270">
    <property type="term" value="F:zinc ion binding"/>
    <property type="evidence" value="ECO:0007669"/>
    <property type="project" value="InterPro"/>
</dbReference>
<protein>
    <recommendedName>
        <fullName evidence="8">Peptidase C51 domain-containing protein</fullName>
    </recommendedName>
</protein>
<dbReference type="OrthoDB" id="10253041at2759"/>
<feature type="domain" description="Peptidase C51" evidence="4">
    <location>
        <begin position="647"/>
        <end position="791"/>
    </location>
</feature>
<organism evidence="6 7">
    <name type="scientific">Paramecium sonneborni</name>
    <dbReference type="NCBI Taxonomy" id="65129"/>
    <lineage>
        <taxon>Eukaryota</taxon>
        <taxon>Sar</taxon>
        <taxon>Alveolata</taxon>
        <taxon>Ciliophora</taxon>
        <taxon>Intramacronucleata</taxon>
        <taxon>Oligohymenophorea</taxon>
        <taxon>Peniculida</taxon>
        <taxon>Parameciidae</taxon>
        <taxon>Paramecium</taxon>
    </lineage>
</organism>
<dbReference type="Proteomes" id="UP000692954">
    <property type="component" value="Unassembled WGS sequence"/>
</dbReference>
<evidence type="ECO:0000313" key="7">
    <source>
        <dbReference type="Proteomes" id="UP000692954"/>
    </source>
</evidence>
<evidence type="ECO:0000256" key="3">
    <source>
        <dbReference type="PROSITE-ProRule" id="PRU01379"/>
    </source>
</evidence>
<dbReference type="InterPro" id="IPR000834">
    <property type="entry name" value="Peptidase_M14"/>
</dbReference>
<dbReference type="Pfam" id="PF05257">
    <property type="entry name" value="CHAP"/>
    <property type="match status" value="1"/>
</dbReference>
<dbReference type="Pfam" id="PF00246">
    <property type="entry name" value="Peptidase_M14"/>
    <property type="match status" value="1"/>
</dbReference>
<comment type="similarity">
    <text evidence="2 3">Belongs to the peptidase M14 family.</text>
</comment>
<evidence type="ECO:0000313" key="6">
    <source>
        <dbReference type="EMBL" id="CAD8064645.1"/>
    </source>
</evidence>
<keyword evidence="7" id="KW-1185">Reference proteome</keyword>
<dbReference type="PROSITE" id="PS52035">
    <property type="entry name" value="PEPTIDASE_M14"/>
    <property type="match status" value="1"/>
</dbReference>
<dbReference type="GO" id="GO:0004181">
    <property type="term" value="F:metallocarboxypeptidase activity"/>
    <property type="evidence" value="ECO:0007669"/>
    <property type="project" value="InterPro"/>
</dbReference>
<dbReference type="AlphaFoldDB" id="A0A8S1LE41"/>
<evidence type="ECO:0008006" key="8">
    <source>
        <dbReference type="Google" id="ProtNLM"/>
    </source>
</evidence>
<feature type="domain" description="Peptidase M14" evidence="5">
    <location>
        <begin position="258"/>
        <end position="511"/>
    </location>
</feature>
<gene>
    <name evidence="6" type="ORF">PSON_ATCC_30995.1.T0190220</name>
</gene>
<proteinExistence type="inferred from homology"/>
<dbReference type="EMBL" id="CAJJDN010000019">
    <property type="protein sequence ID" value="CAD8064645.1"/>
    <property type="molecule type" value="Genomic_DNA"/>
</dbReference>
<dbReference type="PROSITE" id="PS50911">
    <property type="entry name" value="CHAP"/>
    <property type="match status" value="1"/>
</dbReference>
<feature type="active site" description="Proton donor/acceptor" evidence="3">
    <location>
        <position position="483"/>
    </location>
</feature>
<reference evidence="6" key="1">
    <citation type="submission" date="2021-01" db="EMBL/GenBank/DDBJ databases">
        <authorList>
            <consortium name="Genoscope - CEA"/>
            <person name="William W."/>
        </authorList>
    </citation>
    <scope>NUCLEOTIDE SEQUENCE</scope>
</reference>
<evidence type="ECO:0000256" key="1">
    <source>
        <dbReference type="ARBA" id="ARBA00001947"/>
    </source>
</evidence>
<dbReference type="GO" id="GO:0006508">
    <property type="term" value="P:proteolysis"/>
    <property type="evidence" value="ECO:0007669"/>
    <property type="project" value="InterPro"/>
</dbReference>
<name>A0A8S1LE41_9CILI</name>
<dbReference type="PANTHER" id="PTHR12756:SF45">
    <property type="entry name" value="CYTOSOLIC CARBOXYPEPTIDASE NNA1"/>
    <property type="match status" value="1"/>
</dbReference>
<evidence type="ECO:0000259" key="5">
    <source>
        <dbReference type="PROSITE" id="PS52035"/>
    </source>
</evidence>
<evidence type="ECO:0000259" key="4">
    <source>
        <dbReference type="PROSITE" id="PS50911"/>
    </source>
</evidence>
<comment type="caution">
    <text evidence="6">The sequence shown here is derived from an EMBL/GenBank/DDBJ whole genome shotgun (WGS) entry which is preliminary data.</text>
</comment>
<comment type="cofactor">
    <cofactor evidence="1">
        <name>Zn(2+)</name>
        <dbReference type="ChEBI" id="CHEBI:29105"/>
    </cofactor>
</comment>
<evidence type="ECO:0000256" key="2">
    <source>
        <dbReference type="ARBA" id="ARBA00005988"/>
    </source>
</evidence>
<accession>A0A8S1LE41</accession>
<dbReference type="InterPro" id="IPR050821">
    <property type="entry name" value="Cytosolic_carboxypeptidase"/>
</dbReference>
<sequence>MDINQEEFFFGINKSLYFKTEEQKNELKKMDPEYLTRTGTDFVLLPNSPEFINHIEPFEPMYIPKQTILEESLRREIERICFADTLLNKVVFDCADPNKIYINYRIQILMFMVQKFYLITYLKQKKTQLQFLKADLNLKRAIQICDYEYNLILKPDYYTTMNTQWFYFSLSNTRKNVEYRFNIINMMKPDSLYNSGMKPLMYSDLGAKYKKIGWFRDGHEICYYQNNMKRKNGGFYNTLTFAVKFQYDFDCIYIAHCYPYTYTHLCRYLKQLKCDPGKKNRVKRKQLCQTIAGNTCDFLIIGDFNNGKEKKGIVITSRVHPGETMASYVMEYMIDFLTGNTLEARILRENFIFKIVPMLNIDGVVNGNYRCNLASVDLNRQWIKNNILLFIILNNQLKKQKKKEIQYYFVIFMVIQEKRIYLCMAVKEKIQIEKNQYFLCLIEIIIVFSLLKIVVSYFKKDRGGSARIALWRELSIINCFTLEMSFCGADFGKYEYFHFNLDIYKKLLNLFVYQQQIVMNQNKQKLNKQWKKQNRIVQRINKKMIKIIQEMKDQIILMMIQKNKQQHNKFNFNLMINNQVHKLKSLRKYHFYHLREKKVNEYILEQLTDYLNQIFMNNPAWGTILGQPFGVAAYSNIGFVFDRNKIHEYQSYWPKEETGLARDVYIGFKYQCVEYARRFLTLYFKAAFQDVPHAHHIWDLETIEDCTKEEGTFPFINYPNGSKEPPKLGDLIIYPYSNEQRFGHVAVVINVNLEEQYIDLAEQNYEVNGWECPQYSRRLIIKIENGQYFLTNQRIGKPYDNWDIKEQIFGWKRIDFNPKL</sequence>
<dbReference type="PANTHER" id="PTHR12756">
    <property type="entry name" value="CYTOSOLIC CARBOXYPEPTIDASE"/>
    <property type="match status" value="1"/>
</dbReference>